<dbReference type="InterPro" id="IPR056764">
    <property type="entry name" value="LbH_EIF2B3/5"/>
</dbReference>
<dbReference type="AlphaFoldDB" id="A0A1X7TAX8"/>
<dbReference type="GO" id="GO:0005851">
    <property type="term" value="C:eukaryotic translation initiation factor 2B complex"/>
    <property type="evidence" value="ECO:0007669"/>
    <property type="project" value="TreeGrafter"/>
</dbReference>
<organism evidence="12">
    <name type="scientific">Amphimedon queenslandica</name>
    <name type="common">Sponge</name>
    <dbReference type="NCBI Taxonomy" id="400682"/>
    <lineage>
        <taxon>Eukaryota</taxon>
        <taxon>Metazoa</taxon>
        <taxon>Porifera</taxon>
        <taxon>Demospongiae</taxon>
        <taxon>Heteroscleromorpha</taxon>
        <taxon>Haplosclerida</taxon>
        <taxon>Niphatidae</taxon>
        <taxon>Amphimedon</taxon>
    </lineage>
</organism>
<evidence type="ECO:0000256" key="7">
    <source>
        <dbReference type="ARBA" id="ARBA00044229"/>
    </source>
</evidence>
<evidence type="ECO:0000259" key="11">
    <source>
        <dbReference type="Pfam" id="PF25084"/>
    </source>
</evidence>
<gene>
    <name evidence="12" type="primary">100631803</name>
</gene>
<dbReference type="GO" id="GO:0003743">
    <property type="term" value="F:translation initiation factor activity"/>
    <property type="evidence" value="ECO:0007669"/>
    <property type="project" value="UniProtKB-KW"/>
</dbReference>
<comment type="subcellular location">
    <subcellularLocation>
        <location evidence="1">Cytoplasm</location>
        <location evidence="1">Cytosol</location>
    </subcellularLocation>
</comment>
<dbReference type="Gene3D" id="2.160.10.10">
    <property type="entry name" value="Hexapeptide repeat proteins"/>
    <property type="match status" value="1"/>
</dbReference>
<evidence type="ECO:0000256" key="1">
    <source>
        <dbReference type="ARBA" id="ARBA00004514"/>
    </source>
</evidence>
<evidence type="ECO:0000256" key="9">
    <source>
        <dbReference type="ARBA" id="ARBA00046432"/>
    </source>
</evidence>
<keyword evidence="3" id="KW-0963">Cytoplasm</keyword>
<dbReference type="PANTHER" id="PTHR45989:SF1">
    <property type="entry name" value="TRANSLATION INITIATION FACTOR EIF-2B SUBUNIT GAMMA"/>
    <property type="match status" value="1"/>
</dbReference>
<dbReference type="Pfam" id="PF00483">
    <property type="entry name" value="NTP_transferase"/>
    <property type="match status" value="1"/>
</dbReference>
<feature type="domain" description="EIF2B subunit epsilon/gamma LbH" evidence="11">
    <location>
        <begin position="328"/>
        <end position="414"/>
    </location>
</feature>
<evidence type="ECO:0000256" key="5">
    <source>
        <dbReference type="ARBA" id="ARBA00022917"/>
    </source>
</evidence>
<dbReference type="InterPro" id="IPR051960">
    <property type="entry name" value="eIF2B_gamma"/>
</dbReference>
<dbReference type="KEGG" id="aqu:100631803"/>
<dbReference type="InterPro" id="IPR005835">
    <property type="entry name" value="NTP_transferase_dom"/>
</dbReference>
<feature type="domain" description="Nucleotidyl transferase" evidence="10">
    <location>
        <begin position="5"/>
        <end position="143"/>
    </location>
</feature>
<name>A0A1X7TAX8_AMPQE</name>
<evidence type="ECO:0000256" key="3">
    <source>
        <dbReference type="ARBA" id="ARBA00022490"/>
    </source>
</evidence>
<evidence type="ECO:0000259" key="10">
    <source>
        <dbReference type="Pfam" id="PF00483"/>
    </source>
</evidence>
<reference evidence="12" key="2">
    <citation type="submission" date="2017-05" db="UniProtKB">
        <authorList>
            <consortium name="EnsemblMetazoa"/>
        </authorList>
    </citation>
    <scope>IDENTIFICATION</scope>
</reference>
<dbReference type="PANTHER" id="PTHR45989">
    <property type="entry name" value="TRANSLATION INITIATION FACTOR EIF-2B SUBUNIT GAMMA"/>
    <property type="match status" value="1"/>
</dbReference>
<dbReference type="Gene3D" id="3.90.550.10">
    <property type="entry name" value="Spore Coat Polysaccharide Biosynthesis Protein SpsA, Chain A"/>
    <property type="match status" value="1"/>
</dbReference>
<comment type="function">
    <text evidence="8">Acts as a component of the translation initiation factor 2B (eIF2B) complex, which catalyzes the exchange of GDP for GTP on the eukaryotic initiation factor 2 (eIF2) complex gamma subunit. Its guanine nucleotide exchange factor activity is repressed when bound to eIF2 complex phosphorylated on the alpha subunit, thereby limiting the amount of methionyl-initiator methionine tRNA available to the ribosome and consequently global translation is repressed.</text>
</comment>
<keyword evidence="13" id="KW-1185">Reference proteome</keyword>
<dbReference type="OMA" id="NCVINPK"/>
<evidence type="ECO:0000256" key="8">
    <source>
        <dbReference type="ARBA" id="ARBA00045373"/>
    </source>
</evidence>
<keyword evidence="5" id="KW-0648">Protein biosynthesis</keyword>
<dbReference type="GO" id="GO:0005829">
    <property type="term" value="C:cytosol"/>
    <property type="evidence" value="ECO:0007669"/>
    <property type="project" value="UniProtKB-SubCell"/>
</dbReference>
<evidence type="ECO:0000313" key="12">
    <source>
        <dbReference type="EnsemblMetazoa" id="Aqu2.1.11469_001"/>
    </source>
</evidence>
<keyword evidence="4" id="KW-0396">Initiation factor</keyword>
<comment type="subunit">
    <text evidence="9">Component of the translation initiation factor 2B (eIF2B) complex which is a heterodecamer of two sets of five different subunits: alpha, beta, gamma, delta and epsilon. Subunits alpha, beta and delta comprise a regulatory subcomplex and subunits epsilon and gamma comprise a catalytic subcomplex. Within the complex, the hexameric regulatory complex resides at the center, with the two heterodimeric catalytic subcomplexes bound on opposite sides.</text>
</comment>
<dbReference type="GO" id="GO:0002183">
    <property type="term" value="P:cytoplasmic translational initiation"/>
    <property type="evidence" value="ECO:0007669"/>
    <property type="project" value="TreeGrafter"/>
</dbReference>
<dbReference type="InParanoid" id="A0A1X7TAX8"/>
<evidence type="ECO:0000313" key="13">
    <source>
        <dbReference type="Proteomes" id="UP000007879"/>
    </source>
</evidence>
<dbReference type="SUPFAM" id="SSF53448">
    <property type="entry name" value="Nucleotide-diphospho-sugar transferases"/>
    <property type="match status" value="1"/>
</dbReference>
<sequence>MDLHPVLLAGGQASGLYPLNEAYPKALLPVGNKPLLYYPLRLLEKNNFKEVTVIVNSRDLKSIKQSLDEYPRLASSDIEFNTFEVHDSDETGSAVALSALKASGRIKSDLLVLSCDVLSTVSLIQLWEKHVTLRSAVSLLLVKPLPSNNSDERQKTSTPAFGGAGEKDLIGLTESGQVVFHSSLADVDDELKLSKKMLQRTPHFKMHSNLLDSHVYIVSRWVLDYMQEHLKNALSFKREVLPHLLKNQDSKILLQFSERFHDDIDKLASQYSSSPVPSPTQCHAHTISGAELCTRVNTVSLYMEANRMIGQHSSSFMLDSGTSGQGIKSSAISGDSVVDESTQLSDKVSVKRSMIGRHCVIGEKVKVINSVIMDHVVIGESCTIQNSILCNQVRLEEKATLKDCTVGPRVTINSKE</sequence>
<evidence type="ECO:0000256" key="6">
    <source>
        <dbReference type="ARBA" id="ARBA00044196"/>
    </source>
</evidence>
<dbReference type="EnsemblMetazoa" id="Aqu2.1.11469_001">
    <property type="protein sequence ID" value="Aqu2.1.11469_001"/>
    <property type="gene ID" value="Aqu2.1.11469"/>
</dbReference>
<protein>
    <recommendedName>
        <fullName evidence="6">Translation initiation factor eIF2B subunit gamma</fullName>
    </recommendedName>
    <alternativeName>
        <fullName evidence="7">eIF2B GDP-GTP exchange factor subunit gamma</fullName>
    </alternativeName>
</protein>
<proteinExistence type="inferred from homology"/>
<dbReference type="CDD" id="cd04652">
    <property type="entry name" value="LbH_eIF2B_gamma_C"/>
    <property type="match status" value="1"/>
</dbReference>
<evidence type="ECO:0000256" key="4">
    <source>
        <dbReference type="ARBA" id="ARBA00022540"/>
    </source>
</evidence>
<evidence type="ECO:0000256" key="2">
    <source>
        <dbReference type="ARBA" id="ARBA00007878"/>
    </source>
</evidence>
<dbReference type="eggNOG" id="KOG1462">
    <property type="taxonomic scope" value="Eukaryota"/>
</dbReference>
<dbReference type="InterPro" id="IPR029044">
    <property type="entry name" value="Nucleotide-diphossugar_trans"/>
</dbReference>
<dbReference type="STRING" id="400682.A0A1X7TAX8"/>
<accession>A0A1X7TAX8</accession>
<dbReference type="Pfam" id="PF25084">
    <property type="entry name" value="LbH_EIF2B"/>
    <property type="match status" value="1"/>
</dbReference>
<comment type="similarity">
    <text evidence="2">Belongs to the eIF-2B gamma/epsilon subunits family.</text>
</comment>
<reference evidence="13" key="1">
    <citation type="journal article" date="2010" name="Nature">
        <title>The Amphimedon queenslandica genome and the evolution of animal complexity.</title>
        <authorList>
            <person name="Srivastava M."/>
            <person name="Simakov O."/>
            <person name="Chapman J."/>
            <person name="Fahey B."/>
            <person name="Gauthier M.E."/>
            <person name="Mitros T."/>
            <person name="Richards G.S."/>
            <person name="Conaco C."/>
            <person name="Dacre M."/>
            <person name="Hellsten U."/>
            <person name="Larroux C."/>
            <person name="Putnam N.H."/>
            <person name="Stanke M."/>
            <person name="Adamska M."/>
            <person name="Darling A."/>
            <person name="Degnan S.M."/>
            <person name="Oakley T.H."/>
            <person name="Plachetzki D.C."/>
            <person name="Zhai Y."/>
            <person name="Adamski M."/>
            <person name="Calcino A."/>
            <person name="Cummins S.F."/>
            <person name="Goodstein D.M."/>
            <person name="Harris C."/>
            <person name="Jackson D.J."/>
            <person name="Leys S.P."/>
            <person name="Shu S."/>
            <person name="Woodcroft B.J."/>
            <person name="Vervoort M."/>
            <person name="Kosik K.S."/>
            <person name="Manning G."/>
            <person name="Degnan B.M."/>
            <person name="Rokhsar D.S."/>
        </authorList>
    </citation>
    <scope>NUCLEOTIDE SEQUENCE [LARGE SCALE GENOMIC DNA]</scope>
</reference>
<dbReference type="EnsemblMetazoa" id="XM_020005081.1">
    <property type="protein sequence ID" value="XP_019860640.1"/>
    <property type="gene ID" value="LOC100631803"/>
</dbReference>
<dbReference type="GO" id="GO:0005085">
    <property type="term" value="F:guanyl-nucleotide exchange factor activity"/>
    <property type="evidence" value="ECO:0007669"/>
    <property type="project" value="TreeGrafter"/>
</dbReference>
<dbReference type="OrthoDB" id="10250549at2759"/>
<dbReference type="Proteomes" id="UP000007879">
    <property type="component" value="Unassembled WGS sequence"/>
</dbReference>